<evidence type="ECO:0000313" key="1">
    <source>
        <dbReference type="EMBL" id="QHS77654.1"/>
    </source>
</evidence>
<sequence length="32" mass="4130">MKFFSWLIYFIQDYYNPLWYINLLEFSISNIF</sequence>
<dbReference type="AlphaFoldDB" id="A0A6C0AD51"/>
<organism evidence="1">
    <name type="scientific">viral metagenome</name>
    <dbReference type="NCBI Taxonomy" id="1070528"/>
    <lineage>
        <taxon>unclassified sequences</taxon>
        <taxon>metagenomes</taxon>
        <taxon>organismal metagenomes</taxon>
    </lineage>
</organism>
<dbReference type="EMBL" id="MN740593">
    <property type="protein sequence ID" value="QHS77654.1"/>
    <property type="molecule type" value="Genomic_DNA"/>
</dbReference>
<reference evidence="1" key="1">
    <citation type="journal article" date="2020" name="Nature">
        <title>Giant virus diversity and host interactions through global metagenomics.</title>
        <authorList>
            <person name="Schulz F."/>
            <person name="Roux S."/>
            <person name="Paez-Espino D."/>
            <person name="Jungbluth S."/>
            <person name="Walsh D.A."/>
            <person name="Denef V.J."/>
            <person name="McMahon K.D."/>
            <person name="Konstantinidis K.T."/>
            <person name="Eloe-Fadrosh E.A."/>
            <person name="Kyrpides N.C."/>
            <person name="Woyke T."/>
        </authorList>
    </citation>
    <scope>NUCLEOTIDE SEQUENCE</scope>
    <source>
        <strain evidence="1">GVMAG-S-1021933-23</strain>
    </source>
</reference>
<proteinExistence type="predicted"/>
<name>A0A6C0AD51_9ZZZZ</name>
<accession>A0A6C0AD51</accession>
<protein>
    <submittedName>
        <fullName evidence="1">Uncharacterized protein</fullName>
    </submittedName>
</protein>